<gene>
    <name evidence="2" type="ORF">CL6EHI_068080</name>
</gene>
<proteinExistence type="predicted"/>
<dbReference type="VEuPathDB" id="AmoebaDB:EHI5A_003770"/>
<dbReference type="Pfam" id="PF00787">
    <property type="entry name" value="PX"/>
    <property type="match status" value="1"/>
</dbReference>
<protein>
    <recommendedName>
        <fullName evidence="1">PX domain-containing protein</fullName>
    </recommendedName>
</protein>
<dbReference type="SMART" id="SM00312">
    <property type="entry name" value="PX"/>
    <property type="match status" value="1"/>
</dbReference>
<dbReference type="SUPFAM" id="SSF64268">
    <property type="entry name" value="PX domain"/>
    <property type="match status" value="1"/>
</dbReference>
<dbReference type="InterPro" id="IPR001683">
    <property type="entry name" value="PX_dom"/>
</dbReference>
<organism evidence="2 3">
    <name type="scientific">Entamoeba histolytica</name>
    <dbReference type="NCBI Taxonomy" id="5759"/>
    <lineage>
        <taxon>Eukaryota</taxon>
        <taxon>Amoebozoa</taxon>
        <taxon>Evosea</taxon>
        <taxon>Archamoebae</taxon>
        <taxon>Mastigamoebida</taxon>
        <taxon>Entamoebidae</taxon>
        <taxon>Entamoeba</taxon>
    </lineage>
</organism>
<dbReference type="CDD" id="cd06093">
    <property type="entry name" value="PX_domain"/>
    <property type="match status" value="1"/>
</dbReference>
<name>A0A5K1U5D0_ENTHI</name>
<sequence>MNGILGFDIKVTQFTQIEKVDYYQIELFINGIKRKQILRRYNDLSKFNEELTNKFGNLIPSFPPATVYFIKPTQEQRMVDFQIYFSGICLHPEVCLSQELASFFDSNN</sequence>
<feature type="domain" description="PX" evidence="1">
    <location>
        <begin position="1"/>
        <end position="108"/>
    </location>
</feature>
<dbReference type="EMBL" id="BDEQ01000001">
    <property type="protein sequence ID" value="GAT92068.1"/>
    <property type="molecule type" value="Genomic_DNA"/>
</dbReference>
<evidence type="ECO:0000259" key="1">
    <source>
        <dbReference type="PROSITE" id="PS50195"/>
    </source>
</evidence>
<dbReference type="Gene3D" id="3.30.1520.10">
    <property type="entry name" value="Phox-like domain"/>
    <property type="match status" value="1"/>
</dbReference>
<dbReference type="Proteomes" id="UP000078387">
    <property type="component" value="Unassembled WGS sequence"/>
</dbReference>
<reference evidence="2 3" key="1">
    <citation type="submission" date="2016-05" db="EMBL/GenBank/DDBJ databases">
        <title>First whole genome sequencing of Entamoeba histolytica HM1:IMSS-clone-6.</title>
        <authorList>
            <person name="Mukherjee Avik.K."/>
            <person name="Izumyama S."/>
            <person name="Nakada-Tsukui K."/>
            <person name="Nozaki T."/>
        </authorList>
    </citation>
    <scope>NUCLEOTIDE SEQUENCE [LARGE SCALE GENOMIC DNA]</scope>
    <source>
        <strain evidence="2 3">HM1:IMSS clone 6</strain>
    </source>
</reference>
<evidence type="ECO:0000313" key="2">
    <source>
        <dbReference type="EMBL" id="GAT92068.1"/>
    </source>
</evidence>
<dbReference type="AlphaFoldDB" id="A0A5K1U5D0"/>
<dbReference type="InterPro" id="IPR036871">
    <property type="entry name" value="PX_dom_sf"/>
</dbReference>
<comment type="caution">
    <text evidence="2">The sequence shown here is derived from an EMBL/GenBank/DDBJ whole genome shotgun (WGS) entry which is preliminary data.</text>
</comment>
<dbReference type="GO" id="GO:0035091">
    <property type="term" value="F:phosphatidylinositol binding"/>
    <property type="evidence" value="ECO:0007669"/>
    <property type="project" value="InterPro"/>
</dbReference>
<accession>A0A5K1U5D0</accession>
<dbReference type="PROSITE" id="PS50195">
    <property type="entry name" value="PX"/>
    <property type="match status" value="1"/>
</dbReference>
<evidence type="ECO:0000313" key="3">
    <source>
        <dbReference type="Proteomes" id="UP000078387"/>
    </source>
</evidence>
<dbReference type="VEuPathDB" id="AmoebaDB:EHI_068080"/>